<organism evidence="7 10">
    <name type="scientific">Helicobacter ailurogastricus</name>
    <dbReference type="NCBI Taxonomy" id="1578720"/>
    <lineage>
        <taxon>Bacteria</taxon>
        <taxon>Pseudomonadati</taxon>
        <taxon>Campylobacterota</taxon>
        <taxon>Epsilonproteobacteria</taxon>
        <taxon>Campylobacterales</taxon>
        <taxon>Helicobacteraceae</taxon>
        <taxon>Helicobacter</taxon>
    </lineage>
</organism>
<dbReference type="STRING" id="1578720.HAL011_11420"/>
<evidence type="ECO:0000313" key="7">
    <source>
        <dbReference type="EMBL" id="CRF41348.1"/>
    </source>
</evidence>
<evidence type="ECO:0000259" key="6">
    <source>
        <dbReference type="Pfam" id="PF06271"/>
    </source>
</evidence>
<name>A0A0K2X6Z2_9HELI</name>
<sequence length="139" mass="16307">MEAKLEERLYKERLVTAPFLWRVGAYLVDLLFICFLAWDLHPHLPLHSGFLRLLCAFVAAHLVYEFLSMLGFASSVGKLVFHLRVLDFKSLDKPPLLARLKRCVLKELLLFFPLAYYFRDKFGRTFYDKHAQTLIIVSK</sequence>
<dbReference type="InterPro" id="IPR010432">
    <property type="entry name" value="RDD"/>
</dbReference>
<reference evidence="11 12" key="3">
    <citation type="submission" date="2014-12" db="EMBL/GenBank/DDBJ databases">
        <authorList>
            <person name="Jaenicke S."/>
        </authorList>
    </citation>
    <scope>NUCLEOTIDE SEQUENCE [LARGE SCALE GENOMIC DNA]</scope>
</reference>
<dbReference type="EMBL" id="CDML01000038">
    <property type="protein sequence ID" value="CRF41348.1"/>
    <property type="molecule type" value="Genomic_DNA"/>
</dbReference>
<dbReference type="EMBL" id="CDMH01000006">
    <property type="protein sequence ID" value="CRF42035.1"/>
    <property type="molecule type" value="Genomic_DNA"/>
</dbReference>
<protein>
    <recommendedName>
        <fullName evidence="6">RDD domain-containing protein</fullName>
    </recommendedName>
</protein>
<evidence type="ECO:0000313" key="11">
    <source>
        <dbReference type="Proteomes" id="UP000041394"/>
    </source>
</evidence>
<keyword evidence="4 5" id="KW-0472">Membrane</keyword>
<evidence type="ECO:0000256" key="4">
    <source>
        <dbReference type="ARBA" id="ARBA00023136"/>
    </source>
</evidence>
<dbReference type="Pfam" id="PF06271">
    <property type="entry name" value="RDD"/>
    <property type="match status" value="1"/>
</dbReference>
<feature type="transmembrane region" description="Helical" evidence="5">
    <location>
        <begin position="20"/>
        <end position="38"/>
    </location>
</feature>
<reference evidence="10" key="2">
    <citation type="submission" date="2014-12" db="EMBL/GenBank/DDBJ databases">
        <authorList>
            <person name="Smet A."/>
        </authorList>
    </citation>
    <scope>NUCLEOTIDE SEQUENCE [LARGE SCALE GENOMIC DNA]</scope>
</reference>
<comment type="subcellular location">
    <subcellularLocation>
        <location evidence="1">Membrane</location>
        <topology evidence="1">Multi-pass membrane protein</topology>
    </subcellularLocation>
</comment>
<dbReference type="EMBL" id="CDMN01000005">
    <property type="protein sequence ID" value="CRF43599.1"/>
    <property type="molecule type" value="Genomic_DNA"/>
</dbReference>
<keyword evidence="10" id="KW-1185">Reference proteome</keyword>
<evidence type="ECO:0000256" key="1">
    <source>
        <dbReference type="ARBA" id="ARBA00004141"/>
    </source>
</evidence>
<reference evidence="7" key="1">
    <citation type="submission" date="2014-12" db="EMBL/GenBank/DDBJ databases">
        <title>Whole genome sequences of four Staphylococcus schleiferi canine isolates.</title>
        <authorList>
            <person name="Misic A.M."/>
            <person name="Cain C."/>
            <person name="Morris D.O."/>
            <person name="Rankin S."/>
            <person name="Beiting D."/>
        </authorList>
    </citation>
    <scope>NUCLEOTIDE SEQUENCE</scope>
    <source>
        <strain evidence="7">ASB11</strain>
        <strain evidence="8">ASB13</strain>
        <strain evidence="9">ASB9</strain>
    </source>
</reference>
<evidence type="ECO:0000256" key="3">
    <source>
        <dbReference type="ARBA" id="ARBA00022989"/>
    </source>
</evidence>
<proteinExistence type="predicted"/>
<keyword evidence="3 5" id="KW-1133">Transmembrane helix</keyword>
<evidence type="ECO:0000313" key="8">
    <source>
        <dbReference type="EMBL" id="CRF42035.1"/>
    </source>
</evidence>
<feature type="domain" description="RDD" evidence="6">
    <location>
        <begin position="17"/>
        <end position="128"/>
    </location>
</feature>
<accession>A0A0K2X6Z2</accession>
<feature type="transmembrane region" description="Helical" evidence="5">
    <location>
        <begin position="50"/>
        <end position="76"/>
    </location>
</feature>
<dbReference type="GO" id="GO:0016020">
    <property type="term" value="C:membrane"/>
    <property type="evidence" value="ECO:0007669"/>
    <property type="project" value="UniProtKB-SubCell"/>
</dbReference>
<dbReference type="Proteomes" id="UP000041394">
    <property type="component" value="Unassembled WGS sequence"/>
</dbReference>
<evidence type="ECO:0000256" key="2">
    <source>
        <dbReference type="ARBA" id="ARBA00022692"/>
    </source>
</evidence>
<dbReference type="Proteomes" id="UP000045175">
    <property type="component" value="Unassembled WGS sequence"/>
</dbReference>
<dbReference type="OrthoDB" id="5358104at2"/>
<evidence type="ECO:0000313" key="10">
    <source>
        <dbReference type="Proteomes" id="UP000038622"/>
    </source>
</evidence>
<evidence type="ECO:0000313" key="9">
    <source>
        <dbReference type="EMBL" id="CRF43599.1"/>
    </source>
</evidence>
<dbReference type="Proteomes" id="UP000038622">
    <property type="component" value="Unassembled WGS sequence"/>
</dbReference>
<evidence type="ECO:0000313" key="12">
    <source>
        <dbReference type="Proteomes" id="UP000045175"/>
    </source>
</evidence>
<gene>
    <name evidence="7" type="ORF">HAL011_11420</name>
    <name evidence="8" type="ORF">HAL013_01840</name>
    <name evidence="9" type="ORF">HAL09_01450</name>
</gene>
<dbReference type="AlphaFoldDB" id="A0A0K2X6Z2"/>
<keyword evidence="2 5" id="KW-0812">Transmembrane</keyword>
<evidence type="ECO:0000256" key="5">
    <source>
        <dbReference type="SAM" id="Phobius"/>
    </source>
</evidence>